<dbReference type="Proteomes" id="UP001148737">
    <property type="component" value="Unassembled WGS sequence"/>
</dbReference>
<keyword evidence="2" id="KW-1185">Reference proteome</keyword>
<organism evidence="1 2">
    <name type="scientific">Lecanicillium saksenae</name>
    <dbReference type="NCBI Taxonomy" id="468837"/>
    <lineage>
        <taxon>Eukaryota</taxon>
        <taxon>Fungi</taxon>
        <taxon>Dikarya</taxon>
        <taxon>Ascomycota</taxon>
        <taxon>Pezizomycotina</taxon>
        <taxon>Sordariomycetes</taxon>
        <taxon>Hypocreomycetidae</taxon>
        <taxon>Hypocreales</taxon>
        <taxon>Cordycipitaceae</taxon>
        <taxon>Lecanicillium</taxon>
    </lineage>
</organism>
<protein>
    <submittedName>
        <fullName evidence="1">Uncharacterized protein</fullName>
    </submittedName>
</protein>
<accession>A0ACC1QTP5</accession>
<sequence>MPSSPVLGPLSPPLSKGDRGHGDGRFSESASSADSLASASTPATEADDGEVVELPNKLSQQVKILPEVPFDSAVSRALFNAIDELRSVSVFVAAPQLVVVGAQSVGKSSLLQSLTGIPFPVGAGLCTRFPMRIVSKQTEPNSTDRITISVEPPDYVSNDSKDNDHENSRGHSIERQSLTAAKFSDIVKEVSEIDMKIKPDKGSNHKNFAYEVLKITVEGPEQPFFSIVDIPGLIPSGHDIRQDEKEEVEKMVIQYMKRPENIIICVATASADLSSQRILELAKDYIMNVVDAVCGRQGSISEYFEHGWFVVKNMTKEEEERDAAFDLDSAEQRLFGREPWSQVPKDRRGSAMLKRFLGSLLSEKIQDALPVVLKEIKRQLKEAKAHHDSLDPATSEHYRRRMYLGGLAHKYSVEVKDALDSPWHHEDPKKWTRKLIRDANDAFSEKMRESGHTYSFQYHDVDVRGYLKRIDSLLRCPVDDESHIIETPDNDNEIKTEERKTAKFLAKIKEEVALCSSTQLPGIVHPDAVHRLYKVQTARWHEIAEKHIQKIAGIVIRTAEAILKSICARADGGSFLHDPLLRLIKGMHKSSLEKVMETLEAFCHEDQNRLPQIHEPGYEDLLRKQRGLRTVTAFIRAMNIRVKAGEKTSTQISNEILEQCHSSAIDNMVNDVHDVLKAYYTFSLQSFIHHVTCVLTENFARDIHGALFGFSPDYVDRMKDAVVDSLGAESAQGLQQRTELRSKTKILEAAKKTVRTAQDATRQATK</sequence>
<comment type="caution">
    <text evidence="1">The sequence shown here is derived from an EMBL/GenBank/DDBJ whole genome shotgun (WGS) entry which is preliminary data.</text>
</comment>
<dbReference type="EMBL" id="JANAKD010000650">
    <property type="protein sequence ID" value="KAJ3491334.1"/>
    <property type="molecule type" value="Genomic_DNA"/>
</dbReference>
<proteinExistence type="predicted"/>
<evidence type="ECO:0000313" key="2">
    <source>
        <dbReference type="Proteomes" id="UP001148737"/>
    </source>
</evidence>
<gene>
    <name evidence="1" type="ORF">NLG97_g5612</name>
</gene>
<evidence type="ECO:0000313" key="1">
    <source>
        <dbReference type="EMBL" id="KAJ3491334.1"/>
    </source>
</evidence>
<name>A0ACC1QTP5_9HYPO</name>
<reference evidence="1" key="1">
    <citation type="submission" date="2022-07" db="EMBL/GenBank/DDBJ databases">
        <title>Genome Sequence of Lecanicillium saksenae.</title>
        <authorList>
            <person name="Buettner E."/>
        </authorList>
    </citation>
    <scope>NUCLEOTIDE SEQUENCE</scope>
    <source>
        <strain evidence="1">VT-O1</strain>
    </source>
</reference>